<reference evidence="2" key="1">
    <citation type="submission" date="2018-04" db="EMBL/GenBank/DDBJ databases">
        <title>Transcriptome assembly of Sipha flava.</title>
        <authorList>
            <person name="Scully E.D."/>
            <person name="Geib S.M."/>
            <person name="Palmer N.A."/>
            <person name="Koch K."/>
            <person name="Bradshaw J."/>
            <person name="Heng-Moss T."/>
            <person name="Sarath G."/>
        </authorList>
    </citation>
    <scope>NUCLEOTIDE SEQUENCE</scope>
</reference>
<gene>
    <name evidence="2" type="ORF">g.168376</name>
</gene>
<dbReference type="AlphaFoldDB" id="A0A2S2PYH2"/>
<accession>A0A2S2PYH2</accession>
<proteinExistence type="predicted"/>
<feature type="region of interest" description="Disordered" evidence="1">
    <location>
        <begin position="67"/>
        <end position="92"/>
    </location>
</feature>
<organism evidence="2">
    <name type="scientific">Sipha flava</name>
    <name type="common">yellow sugarcane aphid</name>
    <dbReference type="NCBI Taxonomy" id="143950"/>
    <lineage>
        <taxon>Eukaryota</taxon>
        <taxon>Metazoa</taxon>
        <taxon>Ecdysozoa</taxon>
        <taxon>Arthropoda</taxon>
        <taxon>Hexapoda</taxon>
        <taxon>Insecta</taxon>
        <taxon>Pterygota</taxon>
        <taxon>Neoptera</taxon>
        <taxon>Paraneoptera</taxon>
        <taxon>Hemiptera</taxon>
        <taxon>Sternorrhyncha</taxon>
        <taxon>Aphidomorpha</taxon>
        <taxon>Aphidoidea</taxon>
        <taxon>Aphididae</taxon>
        <taxon>Sipha</taxon>
    </lineage>
</organism>
<evidence type="ECO:0000256" key="1">
    <source>
        <dbReference type="SAM" id="MobiDB-lite"/>
    </source>
</evidence>
<feature type="compositionally biased region" description="Low complexity" evidence="1">
    <location>
        <begin position="69"/>
        <end position="91"/>
    </location>
</feature>
<dbReference type="EMBL" id="GGMS01001266">
    <property type="protein sequence ID" value="MBY70469.1"/>
    <property type="molecule type" value="Transcribed_RNA"/>
</dbReference>
<dbReference type="OrthoDB" id="199913at2759"/>
<protein>
    <submittedName>
        <fullName evidence="2">Nucleic-acid-binding protein</fullName>
    </submittedName>
</protein>
<name>A0A2S2PYH2_9HEMI</name>
<sequence>MNCQDYGHSRKYCSYTPRCVRCGKEHQSTHCVKTKDLLAKCALCMGNHPANYKGCQVYKNLQQLRKPTSNKNSNYTNKNTVKNVNNDNVKNTDCEATQQPTTNTFIPQRPNYTYAQATSPNNSSQIPNNSINENVLFNFLNEFKSLINPLLSLLTTVLNSLLSQNVK</sequence>
<evidence type="ECO:0000313" key="2">
    <source>
        <dbReference type="EMBL" id="MBY70469.1"/>
    </source>
</evidence>